<dbReference type="CDD" id="cd11660">
    <property type="entry name" value="SANT_TRF"/>
    <property type="match status" value="1"/>
</dbReference>
<evidence type="ECO:0000256" key="2">
    <source>
        <dbReference type="ARBA" id="ARBA00023242"/>
    </source>
</evidence>
<proteinExistence type="predicted"/>
<comment type="caution">
    <text evidence="5">The sequence shown here is derived from an EMBL/GenBank/DDBJ whole genome shotgun (WGS) entry which is preliminary data.</text>
</comment>
<feature type="domain" description="HTH myb-type" evidence="4">
    <location>
        <begin position="189"/>
        <end position="221"/>
    </location>
</feature>
<dbReference type="AlphaFoldDB" id="A0ABC8MA08"/>
<dbReference type="PANTHER" id="PTHR47206">
    <property type="entry name" value="HOMEODOMAIN-LIKE SUPERFAMILY PROTEIN"/>
    <property type="match status" value="1"/>
</dbReference>
<evidence type="ECO:0008006" key="7">
    <source>
        <dbReference type="Google" id="ProtNLM"/>
    </source>
</evidence>
<dbReference type="PROSITE" id="PS50090">
    <property type="entry name" value="MYB_LIKE"/>
    <property type="match status" value="1"/>
</dbReference>
<evidence type="ECO:0000259" key="3">
    <source>
        <dbReference type="PROSITE" id="PS50090"/>
    </source>
</evidence>
<reference evidence="5 6" key="1">
    <citation type="submission" date="2022-03" db="EMBL/GenBank/DDBJ databases">
        <authorList>
            <person name="Macdonald S."/>
            <person name="Ahmed S."/>
            <person name="Newling K."/>
        </authorList>
    </citation>
    <scope>NUCLEOTIDE SEQUENCE [LARGE SCALE GENOMIC DNA]</scope>
</reference>
<organism evidence="5 6">
    <name type="scientific">Eruca vesicaria subsp. sativa</name>
    <name type="common">Garden rocket</name>
    <name type="synonym">Eruca sativa</name>
    <dbReference type="NCBI Taxonomy" id="29727"/>
    <lineage>
        <taxon>Eukaryota</taxon>
        <taxon>Viridiplantae</taxon>
        <taxon>Streptophyta</taxon>
        <taxon>Embryophyta</taxon>
        <taxon>Tracheophyta</taxon>
        <taxon>Spermatophyta</taxon>
        <taxon>Magnoliopsida</taxon>
        <taxon>eudicotyledons</taxon>
        <taxon>Gunneridae</taxon>
        <taxon>Pentapetalae</taxon>
        <taxon>rosids</taxon>
        <taxon>malvids</taxon>
        <taxon>Brassicales</taxon>
        <taxon>Brassicaceae</taxon>
        <taxon>Brassiceae</taxon>
        <taxon>Eruca</taxon>
    </lineage>
</organism>
<dbReference type="GO" id="GO:0005634">
    <property type="term" value="C:nucleus"/>
    <property type="evidence" value="ECO:0007669"/>
    <property type="project" value="UniProtKB-SubCell"/>
</dbReference>
<feature type="domain" description="Myb-like" evidence="3">
    <location>
        <begin position="187"/>
        <end position="228"/>
    </location>
</feature>
<evidence type="ECO:0000256" key="1">
    <source>
        <dbReference type="ARBA" id="ARBA00004123"/>
    </source>
</evidence>
<name>A0ABC8MA08_ERUVS</name>
<comment type="subcellular location">
    <subcellularLocation>
        <location evidence="1">Nucleus</location>
    </subcellularLocation>
</comment>
<dbReference type="PROSITE" id="PS51294">
    <property type="entry name" value="HTH_MYB"/>
    <property type="match status" value="1"/>
</dbReference>
<keyword evidence="2" id="KW-0539">Nucleus</keyword>
<evidence type="ECO:0000313" key="6">
    <source>
        <dbReference type="Proteomes" id="UP001642260"/>
    </source>
</evidence>
<protein>
    <recommendedName>
        <fullName evidence="7">Myb-like domain-containing protein</fullName>
    </recommendedName>
</protein>
<dbReference type="Proteomes" id="UP001642260">
    <property type="component" value="Unassembled WGS sequence"/>
</dbReference>
<dbReference type="EMBL" id="CAKOAT010996669">
    <property type="protein sequence ID" value="CAH8392552.1"/>
    <property type="molecule type" value="Genomic_DNA"/>
</dbReference>
<sequence>MVDSSNKKRKEVISEDDIATLLQRYDTMTILKLLQEMAYYAEPKMDWNEMVKKTSTGITNARDYQLLWRHIAYRDSLLPMDNNALPLDDDSDMECELEASPEVSVDALAEAVAHVKVIASSYVPSDSDIPEDSTLEAPLTINIPYGHRGPQEPSESYWSSRGMNITFPISLQKAAEGHNGNGLPSSVARKKRKKWSAEEDDELFAAVKRHGEGSWVTIAKEEFEGERTVSQLSQLVGVCSNCNRLRLSAELLSLLQNYPLTSSGGDF</sequence>
<dbReference type="InterPro" id="IPR009057">
    <property type="entry name" value="Homeodomain-like_sf"/>
</dbReference>
<accession>A0ABC8MA08</accession>
<keyword evidence="6" id="KW-1185">Reference proteome</keyword>
<dbReference type="PANTHER" id="PTHR47206:SF2">
    <property type="entry name" value="(RAPE) HYPOTHETICAL PROTEIN"/>
    <property type="match status" value="1"/>
</dbReference>
<dbReference type="Gene3D" id="1.10.10.60">
    <property type="entry name" value="Homeodomain-like"/>
    <property type="match status" value="1"/>
</dbReference>
<dbReference type="Pfam" id="PF00249">
    <property type="entry name" value="Myb_DNA-binding"/>
    <property type="match status" value="1"/>
</dbReference>
<gene>
    <name evidence="5" type="ORF">ERUC_LOCUS45035</name>
</gene>
<evidence type="ECO:0000259" key="4">
    <source>
        <dbReference type="PROSITE" id="PS51294"/>
    </source>
</evidence>
<dbReference type="SMART" id="SM00717">
    <property type="entry name" value="SANT"/>
    <property type="match status" value="1"/>
</dbReference>
<dbReference type="InterPro" id="IPR001005">
    <property type="entry name" value="SANT/Myb"/>
</dbReference>
<evidence type="ECO:0000313" key="5">
    <source>
        <dbReference type="EMBL" id="CAH8392552.1"/>
    </source>
</evidence>
<dbReference type="SUPFAM" id="SSF46689">
    <property type="entry name" value="Homeodomain-like"/>
    <property type="match status" value="1"/>
</dbReference>
<dbReference type="InterPro" id="IPR017930">
    <property type="entry name" value="Myb_dom"/>
</dbReference>